<feature type="region of interest" description="Disordered" evidence="1">
    <location>
        <begin position="37"/>
        <end position="72"/>
    </location>
</feature>
<gene>
    <name evidence="2" type="ORF">PBY51_015440</name>
</gene>
<sequence>MREIKSPSKKKSVQSRFAFSDYRKRRKWLLLSFPPVRVVFSPPGDKDPGSEQEQNGNESPPPSPASGMRPCV</sequence>
<reference evidence="2 3" key="2">
    <citation type="journal article" date="2023" name="Mol. Biol. Evol.">
        <title>Genomics of Secondarily Temperate Adaptation in the Only Non-Antarctic Icefish.</title>
        <authorList>
            <person name="Rivera-Colon A.G."/>
            <person name="Rayamajhi N."/>
            <person name="Minhas B.F."/>
            <person name="Madrigal G."/>
            <person name="Bilyk K.T."/>
            <person name="Yoon V."/>
            <person name="Hune M."/>
            <person name="Gregory S."/>
            <person name="Cheng C.H.C."/>
            <person name="Catchen J.M."/>
        </authorList>
    </citation>
    <scope>NUCLEOTIDE SEQUENCE [LARGE SCALE GENOMIC DNA]</scope>
    <source>
        <strain evidence="2">JMC-PN-2008</strain>
    </source>
</reference>
<protein>
    <submittedName>
        <fullName evidence="2">Uncharacterized protein</fullName>
    </submittedName>
</protein>
<dbReference type="EMBL" id="JAUZQC010000019">
    <property type="protein sequence ID" value="KAK5854365.1"/>
    <property type="molecule type" value="Genomic_DNA"/>
</dbReference>
<organism evidence="2 3">
    <name type="scientific">Eleginops maclovinus</name>
    <name type="common">Patagonian blennie</name>
    <name type="synonym">Eleginus maclovinus</name>
    <dbReference type="NCBI Taxonomy" id="56733"/>
    <lineage>
        <taxon>Eukaryota</taxon>
        <taxon>Metazoa</taxon>
        <taxon>Chordata</taxon>
        <taxon>Craniata</taxon>
        <taxon>Vertebrata</taxon>
        <taxon>Euteleostomi</taxon>
        <taxon>Actinopterygii</taxon>
        <taxon>Neopterygii</taxon>
        <taxon>Teleostei</taxon>
        <taxon>Neoteleostei</taxon>
        <taxon>Acanthomorphata</taxon>
        <taxon>Eupercaria</taxon>
        <taxon>Perciformes</taxon>
        <taxon>Notothenioidei</taxon>
        <taxon>Eleginopidae</taxon>
        <taxon>Eleginops</taxon>
    </lineage>
</organism>
<reference evidence="2 3" key="1">
    <citation type="journal article" date="2023" name="Genes (Basel)">
        <title>Chromosome-Level Genome Assembly and Circadian Gene Repertoire of the Patagonia Blennie Eleginops maclovinus-The Closest Ancestral Proxy of Antarctic Cryonotothenioids.</title>
        <authorList>
            <person name="Cheng C.C."/>
            <person name="Rivera-Colon A.G."/>
            <person name="Minhas B.F."/>
            <person name="Wilson L."/>
            <person name="Rayamajhi N."/>
            <person name="Vargas-Chacoff L."/>
            <person name="Catchen J.M."/>
        </authorList>
    </citation>
    <scope>NUCLEOTIDE SEQUENCE [LARGE SCALE GENOMIC DNA]</scope>
    <source>
        <strain evidence="2">JMC-PN-2008</strain>
    </source>
</reference>
<dbReference type="Proteomes" id="UP001346869">
    <property type="component" value="Unassembled WGS sequence"/>
</dbReference>
<dbReference type="AlphaFoldDB" id="A0AAN7X7G2"/>
<name>A0AAN7X7G2_ELEMC</name>
<evidence type="ECO:0000313" key="3">
    <source>
        <dbReference type="Proteomes" id="UP001346869"/>
    </source>
</evidence>
<evidence type="ECO:0000313" key="2">
    <source>
        <dbReference type="EMBL" id="KAK5854365.1"/>
    </source>
</evidence>
<comment type="caution">
    <text evidence="2">The sequence shown here is derived from an EMBL/GenBank/DDBJ whole genome shotgun (WGS) entry which is preliminary data.</text>
</comment>
<keyword evidence="3" id="KW-1185">Reference proteome</keyword>
<evidence type="ECO:0000256" key="1">
    <source>
        <dbReference type="SAM" id="MobiDB-lite"/>
    </source>
</evidence>
<proteinExistence type="predicted"/>
<accession>A0AAN7X7G2</accession>